<keyword evidence="3" id="KW-1185">Reference proteome</keyword>
<protein>
    <submittedName>
        <fullName evidence="2">SGNH/GDSL hydrolase family protein</fullName>
    </submittedName>
</protein>
<accession>A0A923S3Y8</accession>
<dbReference type="Proteomes" id="UP000596827">
    <property type="component" value="Unassembled WGS sequence"/>
</dbReference>
<dbReference type="PANTHER" id="PTHR45648">
    <property type="entry name" value="GDSL LIPASE/ACYLHYDROLASE FAMILY PROTEIN (AFU_ORTHOLOGUE AFUA_4G14700)"/>
    <property type="match status" value="1"/>
</dbReference>
<dbReference type="EMBL" id="JACORU010000001">
    <property type="protein sequence ID" value="MBC5763582.1"/>
    <property type="molecule type" value="Genomic_DNA"/>
</dbReference>
<dbReference type="AlphaFoldDB" id="A0A923S3Y8"/>
<evidence type="ECO:0000313" key="2">
    <source>
        <dbReference type="EMBL" id="MBC5763582.1"/>
    </source>
</evidence>
<reference evidence="2" key="1">
    <citation type="submission" date="2020-08" db="EMBL/GenBank/DDBJ databases">
        <title>Ramlibacter sp. GTP1 16S ribosomal RNA gene genome sequencing and assembly.</title>
        <authorList>
            <person name="Kang M."/>
        </authorList>
    </citation>
    <scope>NUCLEOTIDE SEQUENCE</scope>
    <source>
        <strain evidence="2">GTP1</strain>
    </source>
</reference>
<dbReference type="InterPro" id="IPR051058">
    <property type="entry name" value="GDSL_Est/Lipase"/>
</dbReference>
<evidence type="ECO:0000313" key="3">
    <source>
        <dbReference type="Proteomes" id="UP000596827"/>
    </source>
</evidence>
<name>A0A923S3Y8_9BURK</name>
<gene>
    <name evidence="2" type="ORF">H8R02_03925</name>
</gene>
<dbReference type="PROSITE" id="PS51257">
    <property type="entry name" value="PROKAR_LIPOPROTEIN"/>
    <property type="match status" value="1"/>
</dbReference>
<comment type="caution">
    <text evidence="2">The sequence shown here is derived from an EMBL/GenBank/DDBJ whole genome shotgun (WGS) entry which is preliminary data.</text>
</comment>
<dbReference type="Gene3D" id="3.40.50.1110">
    <property type="entry name" value="SGNH hydrolase"/>
    <property type="match status" value="1"/>
</dbReference>
<sequence length="318" mass="33070">MKANWLRRGLWAAAAGAVLALAGCGSGTIESQFVPNRVVAFGDAMADLGQTGPRYTISDATINIWTQQVSTNFGYNIGTVNVPGGTSYATAHARVVAKPSAAGSNTTPTVEEQIGTFLGRSTFTASDLVLVSAGTSDIIAEAAKVIAGTQTSTAAVENAKAAGRALAGQVRRIVNSGATHVVVAGVYNMAKSPWALQTNQGALLQDLSMRFNDELLVAMVDLGANVLYVDAALEYNLFAGFPGTYSFANVTDPACTSVDPGVGIGTGTGQVNSSLCSTSTLVSGASSTNYLWADRVYPSGAAHRFFGDYAYSRIRQRW</sequence>
<evidence type="ECO:0000256" key="1">
    <source>
        <dbReference type="ARBA" id="ARBA00022801"/>
    </source>
</evidence>
<organism evidence="2 3">
    <name type="scientific">Ramlibacter albus</name>
    <dbReference type="NCBI Taxonomy" id="2079448"/>
    <lineage>
        <taxon>Bacteria</taxon>
        <taxon>Pseudomonadati</taxon>
        <taxon>Pseudomonadota</taxon>
        <taxon>Betaproteobacteria</taxon>
        <taxon>Burkholderiales</taxon>
        <taxon>Comamonadaceae</taxon>
        <taxon>Ramlibacter</taxon>
    </lineage>
</organism>
<dbReference type="RefSeq" id="WP_187080023.1">
    <property type="nucleotide sequence ID" value="NZ_JACORU010000001.1"/>
</dbReference>
<dbReference type="PANTHER" id="PTHR45648:SF5">
    <property type="entry name" value="OS04G0577300 PROTEIN"/>
    <property type="match status" value="1"/>
</dbReference>
<dbReference type="Pfam" id="PF00657">
    <property type="entry name" value="Lipase_GDSL"/>
    <property type="match status" value="1"/>
</dbReference>
<dbReference type="InterPro" id="IPR036514">
    <property type="entry name" value="SGNH_hydro_sf"/>
</dbReference>
<proteinExistence type="predicted"/>
<dbReference type="GO" id="GO:0016788">
    <property type="term" value="F:hydrolase activity, acting on ester bonds"/>
    <property type="evidence" value="ECO:0007669"/>
    <property type="project" value="InterPro"/>
</dbReference>
<dbReference type="CDD" id="cd01847">
    <property type="entry name" value="Triacylglycerol_lipase_like"/>
    <property type="match status" value="1"/>
</dbReference>
<dbReference type="SUPFAM" id="SSF52266">
    <property type="entry name" value="SGNH hydrolase"/>
    <property type="match status" value="1"/>
</dbReference>
<keyword evidence="1 2" id="KW-0378">Hydrolase</keyword>
<dbReference type="InterPro" id="IPR001087">
    <property type="entry name" value="GDSL"/>
</dbReference>